<accession>A0AAN7ARW2</accession>
<dbReference type="SUPFAM" id="SSF53098">
    <property type="entry name" value="Ribonuclease H-like"/>
    <property type="match status" value="1"/>
</dbReference>
<evidence type="ECO:0000313" key="4">
    <source>
        <dbReference type="Proteomes" id="UP001303160"/>
    </source>
</evidence>
<evidence type="ECO:0000256" key="1">
    <source>
        <dbReference type="SAM" id="MobiDB-lite"/>
    </source>
</evidence>
<evidence type="ECO:0000259" key="2">
    <source>
        <dbReference type="Pfam" id="PF00075"/>
    </source>
</evidence>
<feature type="region of interest" description="Disordered" evidence="1">
    <location>
        <begin position="1"/>
        <end position="27"/>
    </location>
</feature>
<dbReference type="GO" id="GO:0003676">
    <property type="term" value="F:nucleic acid binding"/>
    <property type="evidence" value="ECO:0007669"/>
    <property type="project" value="InterPro"/>
</dbReference>
<comment type="caution">
    <text evidence="3">The sequence shown here is derived from an EMBL/GenBank/DDBJ whole genome shotgun (WGS) entry which is preliminary data.</text>
</comment>
<gene>
    <name evidence="3" type="ORF">QBC40DRAFT_258188</name>
</gene>
<dbReference type="GO" id="GO:0004523">
    <property type="term" value="F:RNA-DNA hybrid ribonuclease activity"/>
    <property type="evidence" value="ECO:0007669"/>
    <property type="project" value="InterPro"/>
</dbReference>
<protein>
    <recommendedName>
        <fullName evidence="2">RNase H type-1 domain-containing protein</fullName>
    </recommendedName>
</protein>
<dbReference type="EMBL" id="MU863989">
    <property type="protein sequence ID" value="KAK4196252.1"/>
    <property type="molecule type" value="Genomic_DNA"/>
</dbReference>
<dbReference type="InterPro" id="IPR002156">
    <property type="entry name" value="RNaseH_domain"/>
</dbReference>
<reference evidence="3" key="2">
    <citation type="submission" date="2023-05" db="EMBL/GenBank/DDBJ databases">
        <authorList>
            <consortium name="Lawrence Berkeley National Laboratory"/>
            <person name="Steindorff A."/>
            <person name="Hensen N."/>
            <person name="Bonometti L."/>
            <person name="Westerberg I."/>
            <person name="Brannstrom I.O."/>
            <person name="Guillou S."/>
            <person name="Cros-Aarteil S."/>
            <person name="Calhoun S."/>
            <person name="Haridas S."/>
            <person name="Kuo A."/>
            <person name="Mondo S."/>
            <person name="Pangilinan J."/>
            <person name="Riley R."/>
            <person name="Labutti K."/>
            <person name="Andreopoulos B."/>
            <person name="Lipzen A."/>
            <person name="Chen C."/>
            <person name="Yanf M."/>
            <person name="Daum C."/>
            <person name="Ng V."/>
            <person name="Clum A."/>
            <person name="Ohm R."/>
            <person name="Martin F."/>
            <person name="Silar P."/>
            <person name="Natvig D."/>
            <person name="Lalanne C."/>
            <person name="Gautier V."/>
            <person name="Ament-Velasquez S.L."/>
            <person name="Kruys A."/>
            <person name="Hutchinson M.I."/>
            <person name="Powell A.J."/>
            <person name="Barry K."/>
            <person name="Miller A.N."/>
            <person name="Grigoriev I.V."/>
            <person name="Debuchy R."/>
            <person name="Gladieux P."/>
            <person name="Thoren M.H."/>
            <person name="Johannesson H."/>
        </authorList>
    </citation>
    <scope>NUCLEOTIDE SEQUENCE</scope>
    <source>
        <strain evidence="3">CBS 315.58</strain>
    </source>
</reference>
<dbReference type="InterPro" id="IPR036397">
    <property type="entry name" value="RNaseH_sf"/>
</dbReference>
<sequence length="534" mass="60047">MSERKEFENTGLKRLNQAGSHQAGDTDGLMSLPVLSLRTPLSSAARNHAQHVMTTCIPGICLGTPFLPLEDVEHSSLFRPRRVRPAGLPAAQKHVERFCFAGSFLHDFNRLRTMAIYTGAVDLGREMTFGFTFGPSEGGSMSFPYQHTGADGRPHRCTRDRAEMQAVLAALGHRDWWAEGWERVVIITNSEYLGKGVTQNMIKWVAEGWPSRSGGGTNRDLWELLSSVLGEYAKTGSFIFSFTSVYSGHLNPDTSSVEMQSSTNIDPYDHLGPDPEYQDATEAHRWDSYFSPETRLRHINPNLCTVPDCQFAEYAASVMGNGGKNFPTATDFDNCDGSGHIWQATNYGLPPDLLPQQILLQCPVRKHPTREIENRFLVRTNPKHMAVFVDSWPAETLPGCEAVPGFICDYIFNLDSDATGHKRIQITENYRGDNDEGWPLDENRAALSCVIEALLRRPPVRDTCFPTGMVGWPKLPPDRNNMVKWWIDGFTKVIIITSSEYVHTHATQSMLKWGRKGWRRKSSREWVPVANRDL</sequence>
<dbReference type="Gene3D" id="3.30.420.10">
    <property type="entry name" value="Ribonuclease H-like superfamily/Ribonuclease H"/>
    <property type="match status" value="2"/>
</dbReference>
<dbReference type="Pfam" id="PF00075">
    <property type="entry name" value="RNase_H"/>
    <property type="match status" value="1"/>
</dbReference>
<feature type="domain" description="RNase H type-1" evidence="2">
    <location>
        <begin position="148"/>
        <end position="228"/>
    </location>
</feature>
<reference evidence="3" key="1">
    <citation type="journal article" date="2023" name="Mol. Phylogenet. Evol.">
        <title>Genome-scale phylogeny and comparative genomics of the fungal order Sordariales.</title>
        <authorList>
            <person name="Hensen N."/>
            <person name="Bonometti L."/>
            <person name="Westerberg I."/>
            <person name="Brannstrom I.O."/>
            <person name="Guillou S."/>
            <person name="Cros-Aarteil S."/>
            <person name="Calhoun S."/>
            <person name="Haridas S."/>
            <person name="Kuo A."/>
            <person name="Mondo S."/>
            <person name="Pangilinan J."/>
            <person name="Riley R."/>
            <person name="LaButti K."/>
            <person name="Andreopoulos B."/>
            <person name="Lipzen A."/>
            <person name="Chen C."/>
            <person name="Yan M."/>
            <person name="Daum C."/>
            <person name="Ng V."/>
            <person name="Clum A."/>
            <person name="Steindorff A."/>
            <person name="Ohm R.A."/>
            <person name="Martin F."/>
            <person name="Silar P."/>
            <person name="Natvig D.O."/>
            <person name="Lalanne C."/>
            <person name="Gautier V."/>
            <person name="Ament-Velasquez S.L."/>
            <person name="Kruys A."/>
            <person name="Hutchinson M.I."/>
            <person name="Powell A.J."/>
            <person name="Barry K."/>
            <person name="Miller A.N."/>
            <person name="Grigoriev I.V."/>
            <person name="Debuchy R."/>
            <person name="Gladieux P."/>
            <person name="Hiltunen Thoren M."/>
            <person name="Johannesson H."/>
        </authorList>
    </citation>
    <scope>NUCLEOTIDE SEQUENCE</scope>
    <source>
        <strain evidence="3">CBS 315.58</strain>
    </source>
</reference>
<evidence type="ECO:0000313" key="3">
    <source>
        <dbReference type="EMBL" id="KAK4196252.1"/>
    </source>
</evidence>
<organism evidence="3 4">
    <name type="scientific">Triangularia verruculosa</name>
    <dbReference type="NCBI Taxonomy" id="2587418"/>
    <lineage>
        <taxon>Eukaryota</taxon>
        <taxon>Fungi</taxon>
        <taxon>Dikarya</taxon>
        <taxon>Ascomycota</taxon>
        <taxon>Pezizomycotina</taxon>
        <taxon>Sordariomycetes</taxon>
        <taxon>Sordariomycetidae</taxon>
        <taxon>Sordariales</taxon>
        <taxon>Podosporaceae</taxon>
        <taxon>Triangularia</taxon>
    </lineage>
</organism>
<dbReference type="InterPro" id="IPR012337">
    <property type="entry name" value="RNaseH-like_sf"/>
</dbReference>
<name>A0AAN7ARW2_9PEZI</name>
<keyword evidence="4" id="KW-1185">Reference proteome</keyword>
<dbReference type="AlphaFoldDB" id="A0AAN7ARW2"/>
<dbReference type="Proteomes" id="UP001303160">
    <property type="component" value="Unassembled WGS sequence"/>
</dbReference>
<proteinExistence type="predicted"/>